<evidence type="ECO:0000313" key="1">
    <source>
        <dbReference type="EMBL" id="CAB4125600.1"/>
    </source>
</evidence>
<accession>A0A6J5KZS3</accession>
<gene>
    <name evidence="1" type="ORF">UFOVP58_179</name>
</gene>
<dbReference type="EMBL" id="LR796186">
    <property type="protein sequence ID" value="CAB4125600.1"/>
    <property type="molecule type" value="Genomic_DNA"/>
</dbReference>
<reference evidence="1" key="1">
    <citation type="submission" date="2020-04" db="EMBL/GenBank/DDBJ databases">
        <authorList>
            <person name="Chiriac C."/>
            <person name="Salcher M."/>
            <person name="Ghai R."/>
            <person name="Kavagutti S V."/>
        </authorList>
    </citation>
    <scope>NUCLEOTIDE SEQUENCE</scope>
</reference>
<name>A0A6J5KZS3_9CAUD</name>
<proteinExistence type="predicted"/>
<organism evidence="1">
    <name type="scientific">uncultured Caudovirales phage</name>
    <dbReference type="NCBI Taxonomy" id="2100421"/>
    <lineage>
        <taxon>Viruses</taxon>
        <taxon>Duplodnaviria</taxon>
        <taxon>Heunggongvirae</taxon>
        <taxon>Uroviricota</taxon>
        <taxon>Caudoviricetes</taxon>
        <taxon>Peduoviridae</taxon>
        <taxon>Maltschvirus</taxon>
        <taxon>Maltschvirus maltsch</taxon>
    </lineage>
</organism>
<sequence length="95" mass="10642">MDMKKDVLVNITTKKMLASLFIITHKAKVAKELALMMANPTRPTQIEVVALIQDIHTLQRDFLGMEIQSELANMMVALGDIHSISVHKSLTLIQD</sequence>
<protein>
    <submittedName>
        <fullName evidence="1">Uncharacterized protein</fullName>
    </submittedName>
</protein>